<dbReference type="EMBL" id="JABACJ020000001">
    <property type="protein sequence ID" value="MBU3874572.1"/>
    <property type="molecule type" value="Genomic_DNA"/>
</dbReference>
<name>A0ABS6D024_9FIRM</name>
<dbReference type="Proteomes" id="UP000723714">
    <property type="component" value="Unassembled WGS sequence"/>
</dbReference>
<evidence type="ECO:0000313" key="2">
    <source>
        <dbReference type="EMBL" id="MBU3874572.1"/>
    </source>
</evidence>
<keyword evidence="3" id="KW-1185">Reference proteome</keyword>
<keyword evidence="2" id="KW-0813">Transport</keyword>
<dbReference type="PROSITE" id="PS51094">
    <property type="entry name" value="PTS_EIIA_TYPE_2"/>
    <property type="match status" value="1"/>
</dbReference>
<evidence type="ECO:0000259" key="1">
    <source>
        <dbReference type="PROSITE" id="PS51094"/>
    </source>
</evidence>
<organism evidence="2 3">
    <name type="scientific">Faecalicatena faecalis</name>
    <dbReference type="NCBI Taxonomy" id="2726362"/>
    <lineage>
        <taxon>Bacteria</taxon>
        <taxon>Bacillati</taxon>
        <taxon>Bacillota</taxon>
        <taxon>Clostridia</taxon>
        <taxon>Lachnospirales</taxon>
        <taxon>Lachnospiraceae</taxon>
        <taxon>Faecalicatena</taxon>
    </lineage>
</organism>
<gene>
    <name evidence="2" type="ORF">HGO97_001940</name>
</gene>
<dbReference type="InterPro" id="IPR002178">
    <property type="entry name" value="PTS_EIIA_type-2_dom"/>
</dbReference>
<reference evidence="2 3" key="1">
    <citation type="submission" date="2021-06" db="EMBL/GenBank/DDBJ databases">
        <title>Faecalicatena sp. nov. isolated from porcine feces.</title>
        <authorList>
            <person name="Oh B.S."/>
            <person name="Lee J.H."/>
        </authorList>
    </citation>
    <scope>NUCLEOTIDE SEQUENCE [LARGE SCALE GENOMIC DNA]</scope>
    <source>
        <strain evidence="2 3">AGMB00832</strain>
    </source>
</reference>
<sequence length="155" mass="17337">MIWEELKDSLIFTGLEAGTSDDVMKQLGAAFIKEGYCKDTYVEALMKRESEFPTGLDVDGIGVAIPHTDVSHVKEPGIAIAVLKNPVTFIQMGTDDETTQVRLVFMLAVKDPNAHLENLQQIIAIIQDTDVLKKLLEVNEKKEIIEIIREKENLL</sequence>
<dbReference type="RefSeq" id="WP_216238888.1">
    <property type="nucleotide sequence ID" value="NZ_JABACJ020000001.1"/>
</dbReference>
<protein>
    <submittedName>
        <fullName evidence="2">PTS sugar transporter subunit IIA</fullName>
    </submittedName>
</protein>
<dbReference type="CDD" id="cd00211">
    <property type="entry name" value="PTS_IIA_fru"/>
    <property type="match status" value="1"/>
</dbReference>
<dbReference type="PANTHER" id="PTHR47738">
    <property type="entry name" value="PTS SYSTEM FRUCTOSE-LIKE EIIA COMPONENT-RELATED"/>
    <property type="match status" value="1"/>
</dbReference>
<proteinExistence type="predicted"/>
<dbReference type="InterPro" id="IPR051541">
    <property type="entry name" value="PTS_SugarTrans_NitroReg"/>
</dbReference>
<feature type="domain" description="PTS EIIA type-2" evidence="1">
    <location>
        <begin position="4"/>
        <end position="151"/>
    </location>
</feature>
<dbReference type="Pfam" id="PF00359">
    <property type="entry name" value="PTS_EIIA_2"/>
    <property type="match status" value="1"/>
</dbReference>
<accession>A0ABS6D024</accession>
<keyword evidence="2" id="KW-0762">Sugar transport</keyword>
<evidence type="ECO:0000313" key="3">
    <source>
        <dbReference type="Proteomes" id="UP000723714"/>
    </source>
</evidence>
<dbReference type="PANTHER" id="PTHR47738:SF3">
    <property type="entry name" value="PHOSPHOTRANSFERASE SYSTEM MANNITOL_FRUCTOSE-SPECIFIC IIA DOMAIN CONTAINING PROTEIN"/>
    <property type="match status" value="1"/>
</dbReference>
<comment type="caution">
    <text evidence="2">The sequence shown here is derived from an EMBL/GenBank/DDBJ whole genome shotgun (WGS) entry which is preliminary data.</text>
</comment>